<evidence type="ECO:0000256" key="8">
    <source>
        <dbReference type="SAM" id="Phobius"/>
    </source>
</evidence>
<evidence type="ECO:0000256" key="6">
    <source>
        <dbReference type="ARBA" id="ARBA00023315"/>
    </source>
</evidence>
<feature type="transmembrane region" description="Helical" evidence="8">
    <location>
        <begin position="285"/>
        <end position="304"/>
    </location>
</feature>
<evidence type="ECO:0000313" key="9">
    <source>
        <dbReference type="EMBL" id="BAF93904.1"/>
    </source>
</evidence>
<evidence type="ECO:0000256" key="4">
    <source>
        <dbReference type="ARBA" id="ARBA00022989"/>
    </source>
</evidence>
<reference evidence="9" key="1">
    <citation type="journal article" date="2007" name="J. Biol. Chem.">
        <title>LPT1 encodes a membrane-bound O-acyltransferase involved in the acylation of lysophospholipids in the yeast Saccharomyces cerevisiae.</title>
        <authorList>
            <person name="Tamaki H."/>
            <person name="Shimada A."/>
            <person name="Itoh Y."/>
            <person name="Ohya M."/>
            <person name="Takase J."/>
            <person name="Miyashita M."/>
            <person name="Miyagawa H."/>
            <person name="Nozaki H."/>
            <person name="Nakayama R."/>
            <person name="Kumagai H."/>
        </authorList>
    </citation>
    <scope>NUCLEOTIDE SEQUENCE</scope>
</reference>
<feature type="compositionally biased region" description="Polar residues" evidence="7">
    <location>
        <begin position="530"/>
        <end position="540"/>
    </location>
</feature>
<dbReference type="InterPro" id="IPR049941">
    <property type="entry name" value="LPLAT_7/PORCN-like"/>
</dbReference>
<gene>
    <name evidence="9" type="primary">LPT-2</name>
</gene>
<evidence type="ECO:0000256" key="3">
    <source>
        <dbReference type="ARBA" id="ARBA00022692"/>
    </source>
</evidence>
<protein>
    <submittedName>
        <fullName evidence="9">Lysophospholipid acyltransferase</fullName>
    </submittedName>
</protein>
<sequence>MSSLNEDVDESNHIFYDPVTLLRPVSRAISMNLDQLNFVTVLLLSFGLGYWFRVQFCDASRTTRAAVTTSVGLIFTYFCYGNAIAHLFINGFGSYLLMVSVPPQHVHKSVFAFAMGYLVLIHSYRWMYQKTYCLDVTGSMMVAVGKITLLASAITDGMGRDPKALNSGQKRDAVKEVPSLLDFASYMFNFQVFYENLWLRSSSATTDHSGTVIVGPMNHYSTWSAFLELKHVPKNEKTGKPYDPTSTAMKKFEAAIAFSVVYTILGSYLPMSLTNDPSINEYNLLIWWLITVAASTVHRLPYYFAWTISDSICNISGFGYDGLADETLEPKWSRTTNVKPLLVEFGQNYKEMVDNWNIWTVAWLRRVVYERVEGPYRTLAVYVTGAAWHGLAVGYYFSFLTSALFTLSAATFRRCMRHRFLGNSMHKLMYDIFGMLVSKFAIGYIHWPFYVMHFWPSLFMYRKLLMIPHFIALFIYLYLPQIFSPQPKSKITGPNASATSVNTDRVSRVIQTKKLISEISQRSSSRTSAIDVSTRTALEK</sequence>
<feature type="transmembrane region" description="Helical" evidence="8">
    <location>
        <begin position="459"/>
        <end position="479"/>
    </location>
</feature>
<name>G5EEY2_CAEEL</name>
<feature type="region of interest" description="Disordered" evidence="7">
    <location>
        <begin position="520"/>
        <end position="540"/>
    </location>
</feature>
<dbReference type="GO" id="GO:0016020">
    <property type="term" value="C:membrane"/>
    <property type="evidence" value="ECO:0007669"/>
    <property type="project" value="UniProtKB-SubCell"/>
</dbReference>
<keyword evidence="2 9" id="KW-0808">Transferase</keyword>
<keyword evidence="4 8" id="KW-1133">Transmembrane helix</keyword>
<feature type="transmembrane region" description="Helical" evidence="8">
    <location>
        <begin position="36"/>
        <end position="53"/>
    </location>
</feature>
<dbReference type="EMBL" id="AB305048">
    <property type="protein sequence ID" value="BAF93904.1"/>
    <property type="molecule type" value="mRNA"/>
</dbReference>
<dbReference type="PhylomeDB" id="G5EEY2"/>
<evidence type="ECO:0000256" key="7">
    <source>
        <dbReference type="SAM" id="MobiDB-lite"/>
    </source>
</evidence>
<dbReference type="PANTHER" id="PTHR13906:SF11">
    <property type="entry name" value="MEMBRANE BOUND O-ACYL TRANSFERASE, MBOAT"/>
    <property type="match status" value="1"/>
</dbReference>
<dbReference type="OMA" id="NITQFGQ"/>
<organism evidence="9">
    <name type="scientific">Caenorhabditis elegans</name>
    <dbReference type="NCBI Taxonomy" id="6239"/>
    <lineage>
        <taxon>Eukaryota</taxon>
        <taxon>Metazoa</taxon>
        <taxon>Ecdysozoa</taxon>
        <taxon>Nematoda</taxon>
        <taxon>Chromadorea</taxon>
        <taxon>Rhabditida</taxon>
        <taxon>Rhabditina</taxon>
        <taxon>Rhabditomorpha</taxon>
        <taxon>Rhabditoidea</taxon>
        <taxon>Rhabditidae</taxon>
        <taxon>Peloderinae</taxon>
        <taxon>Caenorhabditis</taxon>
    </lineage>
</organism>
<keyword evidence="5 8" id="KW-0472">Membrane</keyword>
<feature type="transmembrane region" description="Helical" evidence="8">
    <location>
        <begin position="254"/>
        <end position="273"/>
    </location>
</feature>
<accession>G5EEY2</accession>
<evidence type="ECO:0000256" key="5">
    <source>
        <dbReference type="ARBA" id="ARBA00023136"/>
    </source>
</evidence>
<comment type="subcellular location">
    <subcellularLocation>
        <location evidence="1">Membrane</location>
        <topology evidence="1">Multi-pass membrane protein</topology>
    </subcellularLocation>
</comment>
<dbReference type="GO" id="GO:0016746">
    <property type="term" value="F:acyltransferase activity"/>
    <property type="evidence" value="ECO:0007669"/>
    <property type="project" value="UniProtKB-KW"/>
</dbReference>
<feature type="transmembrane region" description="Helical" evidence="8">
    <location>
        <begin position="65"/>
        <end position="89"/>
    </location>
</feature>
<dbReference type="PANTHER" id="PTHR13906">
    <property type="entry name" value="PORCUPINE"/>
    <property type="match status" value="1"/>
</dbReference>
<feature type="transmembrane region" description="Helical" evidence="8">
    <location>
        <begin position="386"/>
        <end position="407"/>
    </location>
</feature>
<feature type="transmembrane region" description="Helical" evidence="8">
    <location>
        <begin position="109"/>
        <end position="127"/>
    </location>
</feature>
<evidence type="ECO:0000256" key="1">
    <source>
        <dbReference type="ARBA" id="ARBA00004141"/>
    </source>
</evidence>
<dbReference type="InterPro" id="IPR004299">
    <property type="entry name" value="MBOAT_fam"/>
</dbReference>
<feature type="transmembrane region" description="Helical" evidence="8">
    <location>
        <begin position="134"/>
        <end position="154"/>
    </location>
</feature>
<keyword evidence="3 8" id="KW-0812">Transmembrane</keyword>
<dbReference type="AlphaFoldDB" id="G5EEY2"/>
<keyword evidence="6 9" id="KW-0012">Acyltransferase</keyword>
<evidence type="ECO:0000256" key="2">
    <source>
        <dbReference type="ARBA" id="ARBA00022679"/>
    </source>
</evidence>
<dbReference type="Pfam" id="PF03062">
    <property type="entry name" value="MBOAT"/>
    <property type="match status" value="1"/>
</dbReference>
<feature type="transmembrane region" description="Helical" evidence="8">
    <location>
        <begin position="428"/>
        <end position="447"/>
    </location>
</feature>
<proteinExistence type="evidence at transcript level"/>